<evidence type="ECO:0000313" key="4">
    <source>
        <dbReference type="Proteomes" id="UP000177069"/>
    </source>
</evidence>
<keyword evidence="1" id="KW-0238">DNA-binding</keyword>
<dbReference type="SUPFAM" id="SSF89447">
    <property type="entry name" value="AbrB/MazE/MraZ-like"/>
    <property type="match status" value="1"/>
</dbReference>
<dbReference type="InterPro" id="IPR037914">
    <property type="entry name" value="SpoVT-AbrB_sf"/>
</dbReference>
<name>A0A1F5G0D4_9BACT</name>
<protein>
    <recommendedName>
        <fullName evidence="2">SpoVT-AbrB domain-containing protein</fullName>
    </recommendedName>
</protein>
<reference evidence="3 4" key="1">
    <citation type="journal article" date="2016" name="Nat. Commun.">
        <title>Thousands of microbial genomes shed light on interconnected biogeochemical processes in an aquifer system.</title>
        <authorList>
            <person name="Anantharaman K."/>
            <person name="Brown C.T."/>
            <person name="Hug L.A."/>
            <person name="Sharon I."/>
            <person name="Castelle C.J."/>
            <person name="Probst A.J."/>
            <person name="Thomas B.C."/>
            <person name="Singh A."/>
            <person name="Wilkins M.J."/>
            <person name="Karaoz U."/>
            <person name="Brodie E.L."/>
            <person name="Williams K.H."/>
            <person name="Hubbard S.S."/>
            <person name="Banfield J.F."/>
        </authorList>
    </citation>
    <scope>NUCLEOTIDE SEQUENCE [LARGE SCALE GENOMIC DNA]</scope>
</reference>
<gene>
    <name evidence="3" type="ORF">A2696_02500</name>
</gene>
<evidence type="ECO:0000259" key="2">
    <source>
        <dbReference type="PROSITE" id="PS51740"/>
    </source>
</evidence>
<evidence type="ECO:0000256" key="1">
    <source>
        <dbReference type="PROSITE-ProRule" id="PRU01076"/>
    </source>
</evidence>
<organism evidence="3 4">
    <name type="scientific">Candidatus Curtissbacteria bacterium RIFCSPHIGHO2_01_FULL_41_13</name>
    <dbReference type="NCBI Taxonomy" id="1797745"/>
    <lineage>
        <taxon>Bacteria</taxon>
        <taxon>Candidatus Curtissiibacteriota</taxon>
    </lineage>
</organism>
<dbReference type="Gene3D" id="2.10.260.10">
    <property type="match status" value="1"/>
</dbReference>
<sequence>MYTVTITSQGQITIPVKVRRQLNLDKSKIATVRVEDNKAIIEPVVDIMSLAGTLHKYAKKNMPIDKIIALEKKAAQEAAVERYKRFLKNSSAKLLVIKPRKRTLK</sequence>
<proteinExistence type="predicted"/>
<dbReference type="EMBL" id="MFBA01000030">
    <property type="protein sequence ID" value="OGD85319.1"/>
    <property type="molecule type" value="Genomic_DNA"/>
</dbReference>
<dbReference type="GO" id="GO:0003677">
    <property type="term" value="F:DNA binding"/>
    <property type="evidence" value="ECO:0007669"/>
    <property type="project" value="UniProtKB-UniRule"/>
</dbReference>
<feature type="domain" description="SpoVT-AbrB" evidence="2">
    <location>
        <begin position="1"/>
        <end position="46"/>
    </location>
</feature>
<dbReference type="InterPro" id="IPR007159">
    <property type="entry name" value="SpoVT-AbrB_dom"/>
</dbReference>
<dbReference type="PROSITE" id="PS51740">
    <property type="entry name" value="SPOVT_ABRB"/>
    <property type="match status" value="1"/>
</dbReference>
<evidence type="ECO:0000313" key="3">
    <source>
        <dbReference type="EMBL" id="OGD85319.1"/>
    </source>
</evidence>
<dbReference type="SMART" id="SM00966">
    <property type="entry name" value="SpoVT_AbrB"/>
    <property type="match status" value="1"/>
</dbReference>
<dbReference type="NCBIfam" id="TIGR01439">
    <property type="entry name" value="lp_hng_hel_AbrB"/>
    <property type="match status" value="1"/>
</dbReference>
<accession>A0A1F5G0D4</accession>
<dbReference type="Pfam" id="PF04014">
    <property type="entry name" value="MazE_antitoxin"/>
    <property type="match status" value="1"/>
</dbReference>
<comment type="caution">
    <text evidence="3">The sequence shown here is derived from an EMBL/GenBank/DDBJ whole genome shotgun (WGS) entry which is preliminary data.</text>
</comment>
<dbReference type="Proteomes" id="UP000177069">
    <property type="component" value="Unassembled WGS sequence"/>
</dbReference>
<dbReference type="AlphaFoldDB" id="A0A1F5G0D4"/>